<accession>A0A9P6G272</accession>
<reference evidence="1" key="1">
    <citation type="journal article" date="2020" name="Fungal Divers.">
        <title>Resolving the Mortierellaceae phylogeny through synthesis of multi-gene phylogenetics and phylogenomics.</title>
        <authorList>
            <person name="Vandepol N."/>
            <person name="Liber J."/>
            <person name="Desiro A."/>
            <person name="Na H."/>
            <person name="Kennedy M."/>
            <person name="Barry K."/>
            <person name="Grigoriev I.V."/>
            <person name="Miller A.N."/>
            <person name="O'Donnell K."/>
            <person name="Stajich J.E."/>
            <person name="Bonito G."/>
        </authorList>
    </citation>
    <scope>NUCLEOTIDE SEQUENCE</scope>
    <source>
        <strain evidence="1">KOD1015</strain>
    </source>
</reference>
<sequence>MTVEDIEVIVLPIERPEPVKPIPTTDAEGNEVLVFPEIEYDKMSIGAGFGPWKFQPVHESMTIAALIASDMKLDPSMNYEKAITGYHKDILEILRGIIWNDDPANELFNDNWFFRNDNFNRGIGKDWAMLFADGKYLGMDCTKDGFIGRRNIIARSHFGDLQFLHSMANNPGESPHDTQKRVLTWIEVMYKVAIGHFSKDTKLRDVELPRNSDFERYPLRQLFTNSTWPSESASIHTLLTSDTWYNDVKHSYRAIGSCMHVIQDSYARGHCHRRPTHEGTPKHFGEVINFHSYKGQDSHRHAEFDFGKVDMGSVNCSDLSQFQNMDGCTDAIRQCTTLINFWLKRTPWESIEGWLRDEVFRVAHDASVSNTEVN</sequence>
<evidence type="ECO:0000313" key="2">
    <source>
        <dbReference type="Proteomes" id="UP000780801"/>
    </source>
</evidence>
<keyword evidence="2" id="KW-1185">Reference proteome</keyword>
<dbReference type="AlphaFoldDB" id="A0A9P6G272"/>
<comment type="caution">
    <text evidence="1">The sequence shown here is derived from an EMBL/GenBank/DDBJ whole genome shotgun (WGS) entry which is preliminary data.</text>
</comment>
<name>A0A9P6G272_9FUNG</name>
<proteinExistence type="predicted"/>
<dbReference type="Proteomes" id="UP000780801">
    <property type="component" value="Unassembled WGS sequence"/>
</dbReference>
<dbReference type="EMBL" id="JAABOA010000142">
    <property type="protein sequence ID" value="KAF9585659.1"/>
    <property type="molecule type" value="Genomic_DNA"/>
</dbReference>
<dbReference type="OrthoDB" id="5423490at2759"/>
<gene>
    <name evidence="1" type="ORF">BGW38_001344</name>
</gene>
<evidence type="ECO:0000313" key="1">
    <source>
        <dbReference type="EMBL" id="KAF9585659.1"/>
    </source>
</evidence>
<organism evidence="1 2">
    <name type="scientific">Lunasporangiospora selenospora</name>
    <dbReference type="NCBI Taxonomy" id="979761"/>
    <lineage>
        <taxon>Eukaryota</taxon>
        <taxon>Fungi</taxon>
        <taxon>Fungi incertae sedis</taxon>
        <taxon>Mucoromycota</taxon>
        <taxon>Mortierellomycotina</taxon>
        <taxon>Mortierellomycetes</taxon>
        <taxon>Mortierellales</taxon>
        <taxon>Mortierellaceae</taxon>
        <taxon>Lunasporangiospora</taxon>
    </lineage>
</organism>
<protein>
    <submittedName>
        <fullName evidence="1">Uncharacterized protein</fullName>
    </submittedName>
</protein>